<keyword evidence="2" id="KW-1185">Reference proteome</keyword>
<evidence type="ECO:0000313" key="2">
    <source>
        <dbReference type="Proteomes" id="UP000789525"/>
    </source>
</evidence>
<organism evidence="1 2">
    <name type="scientific">Acaulospora colombiana</name>
    <dbReference type="NCBI Taxonomy" id="27376"/>
    <lineage>
        <taxon>Eukaryota</taxon>
        <taxon>Fungi</taxon>
        <taxon>Fungi incertae sedis</taxon>
        <taxon>Mucoromycota</taxon>
        <taxon>Glomeromycotina</taxon>
        <taxon>Glomeromycetes</taxon>
        <taxon>Diversisporales</taxon>
        <taxon>Acaulosporaceae</taxon>
        <taxon>Acaulospora</taxon>
    </lineage>
</organism>
<protein>
    <submittedName>
        <fullName evidence="1">11366_t:CDS:1</fullName>
    </submittedName>
</protein>
<dbReference type="EMBL" id="CAJVPT010006858">
    <property type="protein sequence ID" value="CAG8535298.1"/>
    <property type="molecule type" value="Genomic_DNA"/>
</dbReference>
<gene>
    <name evidence="1" type="ORF">ACOLOM_LOCUS4245</name>
</gene>
<proteinExistence type="predicted"/>
<sequence length="436" mass="51594">MAQILLLPIYQDYLGPHITTIPVEIFIEICSHLHPSDLFSLIGACKQFRHWLNSITSPDTQGIWRTSRLKFLPYLQLKPFADMNEQSYIRLGLLEKGCQFCRRRDDLDSFFPSHRELPSDSIPLSYIPNCLPYIQEGPECGSLRMYWRRDVRAICKELKPLTREERTEWLSKKISKTRKIMEDSQKRQYEEDNWLMSRRREDKKEFERIINELSEKRRDDGEPKYISQSIWNLKSCAKALELSREPCVRKDWEELMHAMMMEYEESMKHQRRQQICAFILSLLVTDEPTLDDTVNATGVTESEILDHRILISESLLECLRWCPSYQDPPFIDNDPRNPWSNQYLLHELIPRLRKEANELHKLPGPMRPGENTIYNYQGVRCHLYMNHGVSKVMEEEMVFVDRNKVVECLSLIFPFDVDVKLTLEKYHASVSSTIVK</sequence>
<name>A0ACA9LK22_9GLOM</name>
<dbReference type="Proteomes" id="UP000789525">
    <property type="component" value="Unassembled WGS sequence"/>
</dbReference>
<accession>A0ACA9LK22</accession>
<evidence type="ECO:0000313" key="1">
    <source>
        <dbReference type="EMBL" id="CAG8535298.1"/>
    </source>
</evidence>
<reference evidence="1" key="1">
    <citation type="submission" date="2021-06" db="EMBL/GenBank/DDBJ databases">
        <authorList>
            <person name="Kallberg Y."/>
            <person name="Tangrot J."/>
            <person name="Rosling A."/>
        </authorList>
    </citation>
    <scope>NUCLEOTIDE SEQUENCE</scope>
    <source>
        <strain evidence="1">CL356</strain>
    </source>
</reference>
<comment type="caution">
    <text evidence="1">The sequence shown here is derived from an EMBL/GenBank/DDBJ whole genome shotgun (WGS) entry which is preliminary data.</text>
</comment>